<dbReference type="GO" id="GO:0051607">
    <property type="term" value="P:defense response to virus"/>
    <property type="evidence" value="ECO:0007669"/>
    <property type="project" value="UniProtKB-KW"/>
</dbReference>
<dbReference type="KEGG" id="tra:Trad_1452"/>
<dbReference type="Pfam" id="PF03787">
    <property type="entry name" value="RAMPs"/>
    <property type="match status" value="1"/>
</dbReference>
<dbReference type="eggNOG" id="COG1604">
    <property type="taxonomic scope" value="Bacteria"/>
</dbReference>
<name>D7CXH2_TRURR</name>
<dbReference type="NCBIfam" id="TIGR01898">
    <property type="entry name" value="cas_TM1791_cmr6"/>
    <property type="match status" value="1"/>
</dbReference>
<dbReference type="STRING" id="649638.Trad_1452"/>
<protein>
    <submittedName>
        <fullName evidence="3">CRISPR-associated RAMP protein, Cmr6 family</fullName>
    </submittedName>
</protein>
<evidence type="ECO:0000256" key="1">
    <source>
        <dbReference type="ARBA" id="ARBA00023118"/>
    </source>
</evidence>
<dbReference type="AlphaFoldDB" id="D7CXH2"/>
<accession>D7CXH2</accession>
<proteinExistence type="predicted"/>
<dbReference type="RefSeq" id="WP_013177942.1">
    <property type="nucleotide sequence ID" value="NC_014221.1"/>
</dbReference>
<dbReference type="Proteomes" id="UP000000379">
    <property type="component" value="Chromosome"/>
</dbReference>
<evidence type="ECO:0000313" key="3">
    <source>
        <dbReference type="EMBL" id="ADI14574.1"/>
    </source>
</evidence>
<dbReference type="InterPro" id="IPR005537">
    <property type="entry name" value="RAMP_III_fam"/>
</dbReference>
<keyword evidence="4" id="KW-1185">Reference proteome</keyword>
<dbReference type="EMBL" id="CP002049">
    <property type="protein sequence ID" value="ADI14574.1"/>
    <property type="molecule type" value="Genomic_DNA"/>
</dbReference>
<dbReference type="OrthoDB" id="9813956at2"/>
<feature type="domain" description="CRISPR type III-associated protein" evidence="2">
    <location>
        <begin position="82"/>
        <end position="252"/>
    </location>
</feature>
<organism evidence="3 4">
    <name type="scientific">Truepera radiovictrix (strain DSM 17093 / CIP 108686 / LMG 22925 / RQ-24)</name>
    <dbReference type="NCBI Taxonomy" id="649638"/>
    <lineage>
        <taxon>Bacteria</taxon>
        <taxon>Thermotogati</taxon>
        <taxon>Deinococcota</taxon>
        <taxon>Deinococci</taxon>
        <taxon>Trueperales</taxon>
        <taxon>Trueperaceae</taxon>
        <taxon>Truepera</taxon>
    </lineage>
</organism>
<dbReference type="InterPro" id="IPR010172">
    <property type="entry name" value="CRISPR-assoc_prot_TM1791"/>
</dbReference>
<reference evidence="4" key="1">
    <citation type="submission" date="2010-05" db="EMBL/GenBank/DDBJ databases">
        <title>The complete genome of Truepera radiovictris DSM 17093.</title>
        <authorList>
            <consortium name="US DOE Joint Genome Institute (JGI-PGF)"/>
            <person name="Lucas S."/>
            <person name="Copeland A."/>
            <person name="Lapidus A."/>
            <person name="Glavina del Rio T."/>
            <person name="Dalin E."/>
            <person name="Tice H."/>
            <person name="Bruce D."/>
            <person name="Goodwin L."/>
            <person name="Pitluck S."/>
            <person name="Kyrpides N."/>
            <person name="Mavromatis K."/>
            <person name="Ovchinnikova G."/>
            <person name="Munk A.C."/>
            <person name="Detter J.C."/>
            <person name="Han C."/>
            <person name="Tapia R."/>
            <person name="Land M."/>
            <person name="Hauser L."/>
            <person name="Markowitz V."/>
            <person name="Cheng J.-F."/>
            <person name="Hugenholtz P."/>
            <person name="Woyke T."/>
            <person name="Wu D."/>
            <person name="Tindall B."/>
            <person name="Pomrenke H.G."/>
            <person name="Brambilla E."/>
            <person name="Klenk H.-P."/>
            <person name="Eisen J.A."/>
        </authorList>
    </citation>
    <scope>NUCLEOTIDE SEQUENCE [LARGE SCALE GENOMIC DNA]</scope>
    <source>
        <strain evidence="4">DSM 17093 / CIP 108686 / LMG 22925 / RQ-24</strain>
    </source>
</reference>
<dbReference type="PANTHER" id="PTHR39965">
    <property type="entry name" value="CRISPR SYSTEM CMR SUBUNIT CMR6"/>
    <property type="match status" value="1"/>
</dbReference>
<dbReference type="HOGENOM" id="CLU_053305_1_0_0"/>
<keyword evidence="1" id="KW-0051">Antiviral defense</keyword>
<dbReference type="PANTHER" id="PTHR39965:SF1">
    <property type="entry name" value="CRISPR SYSTEM CMR SUBUNIT CMR6"/>
    <property type="match status" value="1"/>
</dbReference>
<evidence type="ECO:0000313" key="4">
    <source>
        <dbReference type="Proteomes" id="UP000000379"/>
    </source>
</evidence>
<sequence>MRPLYREARERLERRGGHAGLWYDKFCDKWQSDWSGLGDEGKKDWVTSVTGKPVGDADQLKAHAERMQSFLSALGQAPLLYKLESDFVTGLGREHPVENGFAWHHTLGTPYLPGSSVKGMVRAWAAQWAKESNETLKRIFGSEDIDDKNFQVGSVVFLDAIPTAPVQLKADVMTPHYGPWYRGEAPPADWHSPVPVPFLVVEQEQTFLFGVLPRRNGGQGREDCEAVRGWLKEALCWLGAGAKTAVGYGRFKPVGAKATAASTVQEVQEAATLTPAEELVKGLRQVSNKKLREAAQGFVDKLKRLECSDDEKFAAAKAMQAILEEAKLPKLTKLNAYRELNKLVGE</sequence>
<reference evidence="3 4" key="2">
    <citation type="journal article" date="2011" name="Stand. Genomic Sci.">
        <title>Complete genome sequence of Truepera radiovictrix type strain (RQ-24).</title>
        <authorList>
            <person name="Ivanova N."/>
            <person name="Rohde C."/>
            <person name="Munk C."/>
            <person name="Nolan M."/>
            <person name="Lucas S."/>
            <person name="Del Rio T.G."/>
            <person name="Tice H."/>
            <person name="Deshpande S."/>
            <person name="Cheng J.F."/>
            <person name="Tapia R."/>
            <person name="Han C."/>
            <person name="Goodwin L."/>
            <person name="Pitluck S."/>
            <person name="Liolios K."/>
            <person name="Mavromatis K."/>
            <person name="Mikhailova N."/>
            <person name="Pati A."/>
            <person name="Chen A."/>
            <person name="Palaniappan K."/>
            <person name="Land M."/>
            <person name="Hauser L."/>
            <person name="Chang Y.J."/>
            <person name="Jeffries C.D."/>
            <person name="Brambilla E."/>
            <person name="Rohde M."/>
            <person name="Goker M."/>
            <person name="Tindall B.J."/>
            <person name="Woyke T."/>
            <person name="Bristow J."/>
            <person name="Eisen J.A."/>
            <person name="Markowitz V."/>
            <person name="Hugenholtz P."/>
            <person name="Kyrpides N.C."/>
            <person name="Klenk H.P."/>
            <person name="Lapidus A."/>
        </authorList>
    </citation>
    <scope>NUCLEOTIDE SEQUENCE [LARGE SCALE GENOMIC DNA]</scope>
    <source>
        <strain evidence="4">DSM 17093 / CIP 108686 / LMG 22925 / RQ-24</strain>
    </source>
</reference>
<evidence type="ECO:0000259" key="2">
    <source>
        <dbReference type="Pfam" id="PF03787"/>
    </source>
</evidence>
<gene>
    <name evidence="3" type="ordered locus">Trad_1452</name>
</gene>